<dbReference type="RefSeq" id="WP_184109236.1">
    <property type="nucleotide sequence ID" value="NZ_BNAJ01000001.1"/>
</dbReference>
<organism evidence="1 2">
    <name type="scientific">Deinococcus metalli</name>
    <dbReference type="NCBI Taxonomy" id="1141878"/>
    <lineage>
        <taxon>Bacteria</taxon>
        <taxon>Thermotogati</taxon>
        <taxon>Deinococcota</taxon>
        <taxon>Deinococci</taxon>
        <taxon>Deinococcales</taxon>
        <taxon>Deinococcaceae</taxon>
        <taxon>Deinococcus</taxon>
    </lineage>
</organism>
<gene>
    <name evidence="1" type="ORF">HNQ07_000428</name>
</gene>
<accession>A0A7W8KEC9</accession>
<name>A0A7W8KEC9_9DEIO</name>
<dbReference type="Proteomes" id="UP000539473">
    <property type="component" value="Unassembled WGS sequence"/>
</dbReference>
<sequence>MTRGKGARVKQLEAQRRAFETSHVRRSELPGVLLAVFQIVQEEAGTPAFQRIAGRMVRAKAAQVAALARGRT</sequence>
<reference evidence="1 2" key="1">
    <citation type="submission" date="2020-08" db="EMBL/GenBank/DDBJ databases">
        <title>Genomic Encyclopedia of Type Strains, Phase IV (KMG-IV): sequencing the most valuable type-strain genomes for metagenomic binning, comparative biology and taxonomic classification.</title>
        <authorList>
            <person name="Goeker M."/>
        </authorList>
    </citation>
    <scope>NUCLEOTIDE SEQUENCE [LARGE SCALE GENOMIC DNA]</scope>
    <source>
        <strain evidence="1 2">DSM 27521</strain>
    </source>
</reference>
<protein>
    <submittedName>
        <fullName evidence="1">Uncharacterized protein</fullName>
    </submittedName>
</protein>
<comment type="caution">
    <text evidence="1">The sequence shown here is derived from an EMBL/GenBank/DDBJ whole genome shotgun (WGS) entry which is preliminary data.</text>
</comment>
<evidence type="ECO:0000313" key="2">
    <source>
        <dbReference type="Proteomes" id="UP000539473"/>
    </source>
</evidence>
<evidence type="ECO:0000313" key="1">
    <source>
        <dbReference type="EMBL" id="MBB5374984.1"/>
    </source>
</evidence>
<proteinExistence type="predicted"/>
<dbReference type="AlphaFoldDB" id="A0A7W8KEC9"/>
<dbReference type="EMBL" id="JACHFK010000001">
    <property type="protein sequence ID" value="MBB5374984.1"/>
    <property type="molecule type" value="Genomic_DNA"/>
</dbReference>